<accession>A0AAF0EUJ3</accession>
<gene>
    <name evidence="6" type="ORF">MJAP1_000047</name>
</gene>
<evidence type="ECO:0000256" key="4">
    <source>
        <dbReference type="SAM" id="MobiDB-lite"/>
    </source>
</evidence>
<dbReference type="Pfam" id="PF00069">
    <property type="entry name" value="Pkinase"/>
    <property type="match status" value="1"/>
</dbReference>
<dbReference type="AlphaFoldDB" id="A0AAF0EUJ3"/>
<keyword evidence="1" id="KW-0418">Kinase</keyword>
<dbReference type="EMBL" id="CP119958">
    <property type="protein sequence ID" value="WFD37105.1"/>
    <property type="molecule type" value="Genomic_DNA"/>
</dbReference>
<dbReference type="PROSITE" id="PS50011">
    <property type="entry name" value="PROTEIN_KINASE_DOM"/>
    <property type="match status" value="1"/>
</dbReference>
<proteinExistence type="predicted"/>
<keyword evidence="3" id="KW-0067">ATP-binding</keyword>
<keyword evidence="2" id="KW-0547">Nucleotide-binding</keyword>
<dbReference type="GO" id="GO:0004674">
    <property type="term" value="F:protein serine/threonine kinase activity"/>
    <property type="evidence" value="ECO:0007669"/>
    <property type="project" value="UniProtKB-KW"/>
</dbReference>
<feature type="compositionally biased region" description="Gly residues" evidence="4">
    <location>
        <begin position="44"/>
        <end position="53"/>
    </location>
</feature>
<feature type="region of interest" description="Disordered" evidence="4">
    <location>
        <begin position="16"/>
        <end position="74"/>
    </location>
</feature>
<dbReference type="PANTHER" id="PTHR24055">
    <property type="entry name" value="MITOGEN-ACTIVATED PROTEIN KINASE"/>
    <property type="match status" value="1"/>
</dbReference>
<name>A0AAF0EUJ3_9BASI</name>
<evidence type="ECO:0000256" key="3">
    <source>
        <dbReference type="ARBA" id="ARBA00022840"/>
    </source>
</evidence>
<dbReference type="CDD" id="cd00180">
    <property type="entry name" value="PKc"/>
    <property type="match status" value="1"/>
</dbReference>
<dbReference type="GeneID" id="85223696"/>
<dbReference type="SUPFAM" id="SSF56112">
    <property type="entry name" value="Protein kinase-like (PK-like)"/>
    <property type="match status" value="1"/>
</dbReference>
<dbReference type="InterPro" id="IPR008271">
    <property type="entry name" value="Ser/Thr_kinase_AS"/>
</dbReference>
<evidence type="ECO:0000313" key="7">
    <source>
        <dbReference type="Proteomes" id="UP001217754"/>
    </source>
</evidence>
<keyword evidence="1" id="KW-0723">Serine/threonine-protein kinase</keyword>
<dbReference type="GO" id="GO:0005524">
    <property type="term" value="F:ATP binding"/>
    <property type="evidence" value="ECO:0007669"/>
    <property type="project" value="UniProtKB-KW"/>
</dbReference>
<feature type="compositionally biased region" description="Pro residues" evidence="4">
    <location>
        <begin position="59"/>
        <end position="68"/>
    </location>
</feature>
<dbReference type="PROSITE" id="PS00108">
    <property type="entry name" value="PROTEIN_KINASE_ST"/>
    <property type="match status" value="1"/>
</dbReference>
<evidence type="ECO:0000313" key="6">
    <source>
        <dbReference type="EMBL" id="WFD37105.1"/>
    </source>
</evidence>
<dbReference type="InterPro" id="IPR000719">
    <property type="entry name" value="Prot_kinase_dom"/>
</dbReference>
<reference evidence="6" key="1">
    <citation type="submission" date="2023-03" db="EMBL/GenBank/DDBJ databases">
        <title>Mating type loci evolution in Malassezia.</title>
        <authorList>
            <person name="Coelho M.A."/>
        </authorList>
    </citation>
    <scope>NUCLEOTIDE SEQUENCE</scope>
    <source>
        <strain evidence="6">CBS 9431</strain>
    </source>
</reference>
<dbReference type="InterPro" id="IPR050117">
    <property type="entry name" value="MAPK"/>
</dbReference>
<dbReference type="Gene3D" id="1.10.510.10">
    <property type="entry name" value="Transferase(Phosphotransferase) domain 1"/>
    <property type="match status" value="1"/>
</dbReference>
<organism evidence="6 7">
    <name type="scientific">Malassezia japonica</name>
    <dbReference type="NCBI Taxonomy" id="223818"/>
    <lineage>
        <taxon>Eukaryota</taxon>
        <taxon>Fungi</taxon>
        <taxon>Dikarya</taxon>
        <taxon>Basidiomycota</taxon>
        <taxon>Ustilaginomycotina</taxon>
        <taxon>Malasseziomycetes</taxon>
        <taxon>Malasseziales</taxon>
        <taxon>Malasseziaceae</taxon>
        <taxon>Malassezia</taxon>
    </lineage>
</organism>
<keyword evidence="7" id="KW-1185">Reference proteome</keyword>
<dbReference type="InterPro" id="IPR011009">
    <property type="entry name" value="Kinase-like_dom_sf"/>
</dbReference>
<dbReference type="RefSeq" id="XP_060120002.1">
    <property type="nucleotide sequence ID" value="XM_060264019.1"/>
</dbReference>
<dbReference type="Proteomes" id="UP001217754">
    <property type="component" value="Chromosome 1"/>
</dbReference>
<sequence>MPWDQWRHDLNDKFDRLGEDKMSKLRGNRSQNSSYEERIASFRSGGGASGTVGGAPRPRMVPPPPPGGSKPAGYAAAAPVAAAAAPEEDVPPYEPPASTHIEFSRFTEKDKQAFFAMLDEYFAKRTDTSDMWLDDPFDAKSLLPVGHGLCSLVHKAPLVVQSDIVERHGGVPGFLCLKQVDVDEQNPPHNVQHELDLMKRLRHENLSALLAAFTETPDSFTTVYYLAMPLYPVLLSAILDDERFHPGLAPFPAADQQDEAWPALLQGRTHAGFVLQSMRELLSAVAYLHAEKVAHRDLKPANVMLGADGRVRLIDLGVAWSSGMHEAAQFANEHKTDLQLARISEVGTGAYRAPELLFAPQHGYNALQSDMWSLGVLISSFFTRLEQVPSADYDDEEDWSESHTGFKPWEQALWPKPPLHTPGTLRRAARNVTRRATLFDASRGDIGYAGDVFSVLGLPSDVAAWPEAAHFQPPLHQFPFVPHAGTKDLLGRLPELAELARVPSDEAAALHAFSVEWLPRLVQLSARERPTAQTLLDALC</sequence>
<evidence type="ECO:0000259" key="5">
    <source>
        <dbReference type="PROSITE" id="PS50011"/>
    </source>
</evidence>
<dbReference type="SMART" id="SM00220">
    <property type="entry name" value="S_TKc"/>
    <property type="match status" value="1"/>
</dbReference>
<evidence type="ECO:0000256" key="1">
    <source>
        <dbReference type="ARBA" id="ARBA00022527"/>
    </source>
</evidence>
<feature type="domain" description="Protein kinase" evidence="5">
    <location>
        <begin position="139"/>
        <end position="514"/>
    </location>
</feature>
<protein>
    <recommendedName>
        <fullName evidence="5">Protein kinase domain-containing protein</fullName>
    </recommendedName>
</protein>
<evidence type="ECO:0000256" key="2">
    <source>
        <dbReference type="ARBA" id="ARBA00022741"/>
    </source>
</evidence>
<keyword evidence="1" id="KW-0808">Transferase</keyword>